<name>A0ABV6JC25_9BACL</name>
<accession>A0ABV6JC25</accession>
<dbReference type="PANTHER" id="PTHR36848:SF2">
    <property type="entry name" value="SECRETED PROTEIN"/>
    <property type="match status" value="1"/>
</dbReference>
<proteinExistence type="predicted"/>
<keyword evidence="1" id="KW-0378">Hydrolase</keyword>
<organism evidence="1 2">
    <name type="scientific">Paenibacillus mendelii</name>
    <dbReference type="NCBI Taxonomy" id="206163"/>
    <lineage>
        <taxon>Bacteria</taxon>
        <taxon>Bacillati</taxon>
        <taxon>Bacillota</taxon>
        <taxon>Bacilli</taxon>
        <taxon>Bacillales</taxon>
        <taxon>Paenibacillaceae</taxon>
        <taxon>Paenibacillus</taxon>
    </lineage>
</organism>
<dbReference type="CDD" id="cd03143">
    <property type="entry name" value="A4_beta-galactosidase_middle_domain"/>
    <property type="match status" value="1"/>
</dbReference>
<sequence length="1021" mass="116311">MQLKSKQWIKGVLSFWSWNDKLDLNEIGNQLQGFKDAGLSGFFIHARGGLLTPYMGEEWMDAVSYAIQAAKAIDLEVWLYDEDAWPSGFCGGLVPRAGIEHQQKWLTWEQIPAGQLTRTSRTIAIYEKRSGQWKRMEPEADPSSYESDSEYLHVYFEANPYYSDLMNEETVQLFIQQTHEKYKERFGHEFGTTIRGFFTDEPQYAADQYPWTLKLPQLFQSMYGYDLLDELPALLLGQQVSIRHDYWKLISHQMVNSYMKQIGMWCENNNLAQTGHVAGEDTLFYQMKLTAGAMPHYEWMHMPGIDHLGRRITRPVLLKQVTSAAAQMGRTQVLSEMFGCSGWTVNFADLKWIAEWQLSQGVNVQCQHLAAYSLRGARKRDYPPALSCQQPWWPQYDAFNRYFEKLYGWISQGEREPQVLLLHPLSSAWCAYKPTKPDELWELDRRFGDMTELLMDMGIDFDYGDEGIMERYGVVNGDSLRIGAMSYRVVLIPSLVSLERTTYALLQRFAAAGGKIVQCGTSPSCVDGRENAELVSWWEQHVQRIMPTEKTLTAVLDRHQLVRVISRSGSRVRGIYSRVRREEGSMLYFLANSSRTDRKEGIVHIPGEWDLKEINHRQGLETAVVYWHAVGDTYWTIKLDGGESVCIEAARREEGALPASVSSSGQLPYRRTKLRNHWTLDNELTNVLTLDKACYRRADQPNWSGPLPLSVIQSELQTQGADAEIQLKFSFQLDGRLDVSSICVVLEDWERVELHVNEALVQCDAPGGWVDACFQAVPVGDYLIGGRNDIVIRRGFRSTRAAYLDDEDAFETERNRYVPLTELESIYLLGSFAVSPVPGHGLDRIPGSHRLSADDFIIGPLPKHADLSDLTPQGFWFYSGTVSLTQQFDLQAVQNRRYSLQLEVPPDAVIVQVRINGIDAGSYLWSPYELDISAFVREGANDIQLMLTSGLRNTFGPHHYFKGEVGFVGPSQFHGVKGWEDLVLAYNTPDRTWSDSYHVVSFGLGSAPVLVEYDNDEEAPR</sequence>
<dbReference type="EMBL" id="JBHLVF010000028">
    <property type="protein sequence ID" value="MFC0393082.1"/>
    <property type="molecule type" value="Genomic_DNA"/>
</dbReference>
<gene>
    <name evidence="1" type="ORF">ACFFJ8_17080</name>
</gene>
<dbReference type="RefSeq" id="WP_204818930.1">
    <property type="nucleotide sequence ID" value="NZ_JANHOF010000016.1"/>
</dbReference>
<dbReference type="GO" id="GO:0016787">
    <property type="term" value="F:hydrolase activity"/>
    <property type="evidence" value="ECO:0007669"/>
    <property type="project" value="UniProtKB-KW"/>
</dbReference>
<evidence type="ECO:0000313" key="1">
    <source>
        <dbReference type="EMBL" id="MFC0393082.1"/>
    </source>
</evidence>
<dbReference type="Proteomes" id="UP001589818">
    <property type="component" value="Unassembled WGS sequence"/>
</dbReference>
<dbReference type="InterPro" id="IPR029062">
    <property type="entry name" value="Class_I_gatase-like"/>
</dbReference>
<dbReference type="Gene3D" id="3.40.50.880">
    <property type="match status" value="1"/>
</dbReference>
<dbReference type="PANTHER" id="PTHR36848">
    <property type="entry name" value="DNA-BINDING PROTEIN (PUTATIVE SECRETED PROTEIN)-RELATED"/>
    <property type="match status" value="1"/>
</dbReference>
<comment type="caution">
    <text evidence="1">The sequence shown here is derived from an EMBL/GenBank/DDBJ whole genome shotgun (WGS) entry which is preliminary data.</text>
</comment>
<protein>
    <submittedName>
        <fullName evidence="1">Glycosyl hydrolase</fullName>
    </submittedName>
</protein>
<keyword evidence="2" id="KW-1185">Reference proteome</keyword>
<evidence type="ECO:0000313" key="2">
    <source>
        <dbReference type="Proteomes" id="UP001589818"/>
    </source>
</evidence>
<dbReference type="InterPro" id="IPR053161">
    <property type="entry name" value="Ulvan_degrading_GH"/>
</dbReference>
<dbReference type="Pfam" id="PF17132">
    <property type="entry name" value="Glyco_hydro_106"/>
    <property type="match status" value="1"/>
</dbReference>
<reference evidence="1 2" key="1">
    <citation type="submission" date="2024-09" db="EMBL/GenBank/DDBJ databases">
        <authorList>
            <person name="Sun Q."/>
            <person name="Mori K."/>
        </authorList>
    </citation>
    <scope>NUCLEOTIDE SEQUENCE [LARGE SCALE GENOMIC DNA]</scope>
    <source>
        <strain evidence="1 2">CCM 4839</strain>
    </source>
</reference>